<dbReference type="Pfam" id="PF11743">
    <property type="entry name" value="DUF3301"/>
    <property type="match status" value="1"/>
</dbReference>
<evidence type="ECO:0000313" key="2">
    <source>
        <dbReference type="EMBL" id="MCL1143323.1"/>
    </source>
</evidence>
<dbReference type="InterPro" id="IPR021732">
    <property type="entry name" value="DUF3301"/>
</dbReference>
<sequence length="128" mass="14267">MMSDFLIMAALVVVAAFFWQLRTMAELSRVMAEQACRKQNVQLLAVAMESASPSLGGHTGLCWKAKFMFEFSTDGINQYRAHIFMQGKTVKKIDWPIFPEPEWMDAPKSQGKFGGCGSRSSCSSGKCR</sequence>
<evidence type="ECO:0000313" key="3">
    <source>
        <dbReference type="Proteomes" id="UP001139333"/>
    </source>
</evidence>
<keyword evidence="3" id="KW-1185">Reference proteome</keyword>
<gene>
    <name evidence="2" type="ORF">L2672_11520</name>
</gene>
<evidence type="ECO:0000256" key="1">
    <source>
        <dbReference type="SAM" id="MobiDB-lite"/>
    </source>
</evidence>
<proteinExistence type="predicted"/>
<accession>A0A9X1ZSL4</accession>
<feature type="region of interest" description="Disordered" evidence="1">
    <location>
        <begin position="107"/>
        <end position="128"/>
    </location>
</feature>
<dbReference type="Proteomes" id="UP001139333">
    <property type="component" value="Unassembled WGS sequence"/>
</dbReference>
<organism evidence="2 3">
    <name type="scientific">Shewanella gaetbuli</name>
    <dbReference type="NCBI Taxonomy" id="220752"/>
    <lineage>
        <taxon>Bacteria</taxon>
        <taxon>Pseudomonadati</taxon>
        <taxon>Pseudomonadota</taxon>
        <taxon>Gammaproteobacteria</taxon>
        <taxon>Alteromonadales</taxon>
        <taxon>Shewanellaceae</taxon>
        <taxon>Shewanella</taxon>
    </lineage>
</organism>
<dbReference type="AlphaFoldDB" id="A0A9X1ZSL4"/>
<name>A0A9X1ZSL4_9GAMM</name>
<dbReference type="RefSeq" id="WP_248996001.1">
    <property type="nucleotide sequence ID" value="NZ_JAKIKP010000008.1"/>
</dbReference>
<reference evidence="2" key="1">
    <citation type="submission" date="2022-01" db="EMBL/GenBank/DDBJ databases">
        <title>Whole genome-based taxonomy of the Shewanellaceae.</title>
        <authorList>
            <person name="Martin-Rodriguez A.J."/>
        </authorList>
    </citation>
    <scope>NUCLEOTIDE SEQUENCE</scope>
    <source>
        <strain evidence="2">DSM 16422</strain>
    </source>
</reference>
<protein>
    <submittedName>
        <fullName evidence="2">DUF3301 domain-containing protein</fullName>
    </submittedName>
</protein>
<dbReference type="EMBL" id="JAKIKP010000008">
    <property type="protein sequence ID" value="MCL1143323.1"/>
    <property type="molecule type" value="Genomic_DNA"/>
</dbReference>
<feature type="compositionally biased region" description="Low complexity" evidence="1">
    <location>
        <begin position="118"/>
        <end position="128"/>
    </location>
</feature>
<comment type="caution">
    <text evidence="2">The sequence shown here is derived from an EMBL/GenBank/DDBJ whole genome shotgun (WGS) entry which is preliminary data.</text>
</comment>